<keyword evidence="1" id="KW-0472">Membrane</keyword>
<feature type="transmembrane region" description="Helical" evidence="1">
    <location>
        <begin position="38"/>
        <end position="55"/>
    </location>
</feature>
<proteinExistence type="predicted"/>
<gene>
    <name evidence="2" type="ORF">FK529_10390</name>
</gene>
<reference evidence="2 3" key="1">
    <citation type="submission" date="2019-06" db="EMBL/GenBank/DDBJ databases">
        <title>Tsukamurella conjunctivitidis sp. nov., Tsukamurella assacharolytica sp. nov. and Tsukamurella sputae sp. nov. isolated from patients with conjunctivitis, bacteraemia (lymphoma) and respiratory infection (sputum) in Hong Kong.</title>
        <authorList>
            <person name="Teng J.L.L."/>
            <person name="Lee H.H."/>
            <person name="Fong J.Y.H."/>
            <person name="Fok K.M.N."/>
            <person name="Lau S.K.P."/>
            <person name="Woo P.C.Y."/>
        </authorList>
    </citation>
    <scope>NUCLEOTIDE SEQUENCE [LARGE SCALE GENOMIC DNA]</scope>
    <source>
        <strain evidence="2 3">HKU71</strain>
    </source>
</reference>
<name>A0A5C5RBM3_9ACTN</name>
<protein>
    <submittedName>
        <fullName evidence="2">Uncharacterized protein</fullName>
    </submittedName>
</protein>
<evidence type="ECO:0000256" key="1">
    <source>
        <dbReference type="SAM" id="Phobius"/>
    </source>
</evidence>
<dbReference type="AlphaFoldDB" id="A0A5C5RBM3"/>
<dbReference type="OrthoDB" id="8657476at2"/>
<evidence type="ECO:0000313" key="3">
    <source>
        <dbReference type="Proteomes" id="UP000317291"/>
    </source>
</evidence>
<comment type="caution">
    <text evidence="2">The sequence shown here is derived from an EMBL/GenBank/DDBJ whole genome shotgun (WGS) entry which is preliminary data.</text>
</comment>
<evidence type="ECO:0000313" key="2">
    <source>
        <dbReference type="EMBL" id="TWS19585.1"/>
    </source>
</evidence>
<keyword evidence="1" id="KW-0812">Transmembrane</keyword>
<feature type="transmembrane region" description="Helical" evidence="1">
    <location>
        <begin position="12"/>
        <end position="32"/>
    </location>
</feature>
<organism evidence="2 3">
    <name type="scientific">Tsukamurella asaccharolytica</name>
    <dbReference type="NCBI Taxonomy" id="2592067"/>
    <lineage>
        <taxon>Bacteria</taxon>
        <taxon>Bacillati</taxon>
        <taxon>Actinomycetota</taxon>
        <taxon>Actinomycetes</taxon>
        <taxon>Mycobacteriales</taxon>
        <taxon>Tsukamurellaceae</taxon>
        <taxon>Tsukamurella</taxon>
    </lineage>
</organism>
<keyword evidence="3" id="KW-1185">Reference proteome</keyword>
<keyword evidence="1" id="KW-1133">Transmembrane helix</keyword>
<dbReference type="RefSeq" id="WP_146560907.1">
    <property type="nucleotide sequence ID" value="NZ_VIGW01000004.1"/>
</dbReference>
<dbReference type="Proteomes" id="UP000317291">
    <property type="component" value="Unassembled WGS sequence"/>
</dbReference>
<dbReference type="EMBL" id="VIGW01000004">
    <property type="protein sequence ID" value="TWS19585.1"/>
    <property type="molecule type" value="Genomic_DNA"/>
</dbReference>
<sequence length="180" mass="19523">MLTDDEDRQFTAADIAELLAVVVALGVLFWLLDPLNPWLKYPAILFGSVTVLAVWRGVRRVIAKRGGGRAGGIAPLRIVEDVPGEYSLILVAGGTPSDDAVVALGHEPNGYFWQAIAERILPEKTCPGVRFDVESGRFSAQSDRETLEVLGSEMARIVNDPARLRETVTAAEADGFVFDD</sequence>
<accession>A0A5C5RBM3</accession>